<dbReference type="EMBL" id="LN854557">
    <property type="protein sequence ID" value="CRL44474.1"/>
    <property type="molecule type" value="Genomic_DNA"/>
</dbReference>
<dbReference type="InterPro" id="IPR036388">
    <property type="entry name" value="WH-like_DNA-bd_sf"/>
</dbReference>
<organism evidence="3 4">
    <name type="scientific">Sodalis glossinidius (strain morsitans)</name>
    <dbReference type="NCBI Taxonomy" id="343509"/>
    <lineage>
        <taxon>Bacteria</taxon>
        <taxon>Pseudomonadati</taxon>
        <taxon>Pseudomonadota</taxon>
        <taxon>Gammaproteobacteria</taxon>
        <taxon>Enterobacterales</taxon>
        <taxon>Bruguierivoracaceae</taxon>
        <taxon>Sodalis</taxon>
    </lineage>
</organism>
<dbReference type="AlphaFoldDB" id="A0A193QH10"/>
<protein>
    <submittedName>
        <fullName evidence="3">Bacteriophage replication protein O</fullName>
    </submittedName>
</protein>
<dbReference type="InterPro" id="IPR006497">
    <property type="entry name" value="Phage_lambda_VrpO_N"/>
</dbReference>
<name>A0A193QH10_SODGM</name>
<dbReference type="NCBIfam" id="TIGR01610">
    <property type="entry name" value="phage_O_Nterm"/>
    <property type="match status" value="1"/>
</dbReference>
<feature type="region of interest" description="Disordered" evidence="1">
    <location>
        <begin position="118"/>
        <end position="155"/>
    </location>
</feature>
<feature type="domain" description="Bacteriophage lambda Replication protein O N-terminal" evidence="2">
    <location>
        <begin position="20"/>
        <end position="113"/>
    </location>
</feature>
<reference evidence="3 4" key="1">
    <citation type="submission" date="2015-05" db="EMBL/GenBank/DDBJ databases">
        <authorList>
            <person name="Goodhead I."/>
        </authorList>
    </citation>
    <scope>NUCLEOTIDE SEQUENCE [LARGE SCALE GENOMIC DNA]</scope>
    <source>
        <strain evidence="4">morsitans</strain>
    </source>
</reference>
<accession>A0A193QH10</accession>
<proteinExistence type="predicted"/>
<sequence length="300" mass="34319">MTNVAYPDFGTQNEHKELHVAELEEGYTKLANTLLDALLRADITLHQQKVMLAIIRKTYGFNKKRDRITNTQIAEMTGIPATRVCTAKNKLLERKFLLMDGNCIGANKVISEWQTFPEKGNPQKRETLPEIGNESFPKTGNAPSPKGGNTKETIQKKEINNKNILPEQVRSACEKNLTEPAQTNPVEEAFEKIFWCAGMVKTGKKKALSAFSSQFRMWRKETGRDAEEFACMLAEDIRSRLAGKQFGFDKLHPATYLTGQRWMDEIAKPAEEMPKPKFDTRNFTEEQRKEWVLYELLEGR</sequence>
<dbReference type="GO" id="GO:0006260">
    <property type="term" value="P:DNA replication"/>
    <property type="evidence" value="ECO:0007669"/>
    <property type="project" value="InterPro"/>
</dbReference>
<evidence type="ECO:0000256" key="1">
    <source>
        <dbReference type="SAM" id="MobiDB-lite"/>
    </source>
</evidence>
<evidence type="ECO:0000259" key="2">
    <source>
        <dbReference type="Pfam" id="PF04492"/>
    </source>
</evidence>
<dbReference type="Proteomes" id="UP000245838">
    <property type="component" value="Chromosome sggmmb4_Chromosome"/>
</dbReference>
<gene>
    <name evidence="3" type="ORF">SGGMMB4_01602</name>
</gene>
<evidence type="ECO:0000313" key="3">
    <source>
        <dbReference type="EMBL" id="CRL44474.1"/>
    </source>
</evidence>
<dbReference type="Gene3D" id="1.10.10.10">
    <property type="entry name" value="Winged helix-like DNA-binding domain superfamily/Winged helix DNA-binding domain"/>
    <property type="match status" value="1"/>
</dbReference>
<evidence type="ECO:0000313" key="4">
    <source>
        <dbReference type="Proteomes" id="UP000245838"/>
    </source>
</evidence>
<dbReference type="Pfam" id="PF04492">
    <property type="entry name" value="Phage_rep_O"/>
    <property type="match status" value="1"/>
</dbReference>
<dbReference type="RefSeq" id="WP_166506458.1">
    <property type="nucleotide sequence ID" value="NZ_LN854557.1"/>
</dbReference>